<dbReference type="RefSeq" id="WP_209662098.1">
    <property type="nucleotide sequence ID" value="NZ_JAGGLI010000064.1"/>
</dbReference>
<comment type="similarity">
    <text evidence="1">Belongs to the plasmid mobilization pre family.</text>
</comment>
<name>A0ABS4KMQ0_9FIRM</name>
<dbReference type="Pfam" id="PF01076">
    <property type="entry name" value="Mob_Pre"/>
    <property type="match status" value="1"/>
</dbReference>
<proteinExistence type="inferred from homology"/>
<keyword evidence="4" id="KW-1185">Reference proteome</keyword>
<dbReference type="InterPro" id="IPR001668">
    <property type="entry name" value="Mob_Pre"/>
</dbReference>
<dbReference type="Proteomes" id="UP001314903">
    <property type="component" value="Unassembled WGS sequence"/>
</dbReference>
<evidence type="ECO:0000313" key="3">
    <source>
        <dbReference type="EMBL" id="MBP2029050.1"/>
    </source>
</evidence>
<feature type="coiled-coil region" evidence="2">
    <location>
        <begin position="198"/>
        <end position="239"/>
    </location>
</feature>
<evidence type="ECO:0008006" key="5">
    <source>
        <dbReference type="Google" id="ProtNLM"/>
    </source>
</evidence>
<dbReference type="Gene3D" id="3.30.930.30">
    <property type="match status" value="1"/>
</dbReference>
<reference evidence="3 4" key="1">
    <citation type="submission" date="2021-03" db="EMBL/GenBank/DDBJ databases">
        <title>Genomic Encyclopedia of Type Strains, Phase IV (KMG-IV): sequencing the most valuable type-strain genomes for metagenomic binning, comparative biology and taxonomic classification.</title>
        <authorList>
            <person name="Goeker M."/>
        </authorList>
    </citation>
    <scope>NUCLEOTIDE SEQUENCE [LARGE SCALE GENOMIC DNA]</scope>
    <source>
        <strain evidence="3 4">DSM 27512</strain>
    </source>
</reference>
<sequence length="369" mass="42820">MSFAVLHMQKLKMGSMKGIENHNERLKESKTNPDIDYSKSHQNIDFHRSDDRTYYMRVKDRIQELDLPKAVRKDAVVAVGFVATSDKAFFDNLSPEQTKKFFEVTNDFLKDRYGEKNVIASKLHLDERTPHLHTYIVPVTDDGRLSAKSVFTKQELTSLQADYHKHMNDNGFPMEKGQGIRQHIEMAEFKKQTAFNELTETEKQLKVISGKKAETETELNSLKSDLNALKSDLNKYNNLKVDFERIDSINAKSKLLSKDKVVVDAEQFEYLKSAVKKIPVLESKIELLESQNISYSNDFHKLHGMWEDLKEKNLKKQQKMSSKDKELDYTKDYLDQKGLLEEAQKFIQEKKAMEQSIKPKSLSVKDLEI</sequence>
<gene>
    <name evidence="3" type="ORF">J2Z35_002888</name>
</gene>
<evidence type="ECO:0000256" key="1">
    <source>
        <dbReference type="ARBA" id="ARBA00010657"/>
    </source>
</evidence>
<evidence type="ECO:0000256" key="2">
    <source>
        <dbReference type="SAM" id="Coils"/>
    </source>
</evidence>
<organism evidence="3 4">
    <name type="scientific">Acetoanaerobium pronyense</name>
    <dbReference type="NCBI Taxonomy" id="1482736"/>
    <lineage>
        <taxon>Bacteria</taxon>
        <taxon>Bacillati</taxon>
        <taxon>Bacillota</taxon>
        <taxon>Clostridia</taxon>
        <taxon>Peptostreptococcales</taxon>
        <taxon>Filifactoraceae</taxon>
        <taxon>Acetoanaerobium</taxon>
    </lineage>
</organism>
<dbReference type="CDD" id="cd17242">
    <property type="entry name" value="MobM_relaxase"/>
    <property type="match status" value="1"/>
</dbReference>
<comment type="caution">
    <text evidence="3">The sequence shown here is derived from an EMBL/GenBank/DDBJ whole genome shotgun (WGS) entry which is preliminary data.</text>
</comment>
<protein>
    <recommendedName>
        <fullName evidence="5">Plasmid recombination enzyme</fullName>
    </recommendedName>
</protein>
<accession>A0ABS4KMQ0</accession>
<keyword evidence="2" id="KW-0175">Coiled coil</keyword>
<evidence type="ECO:0000313" key="4">
    <source>
        <dbReference type="Proteomes" id="UP001314903"/>
    </source>
</evidence>
<dbReference type="NCBIfam" id="NF041497">
    <property type="entry name" value="MobV"/>
    <property type="match status" value="1"/>
</dbReference>
<dbReference type="EMBL" id="JAGGLI010000064">
    <property type="protein sequence ID" value="MBP2029050.1"/>
    <property type="molecule type" value="Genomic_DNA"/>
</dbReference>